<comment type="caution">
    <text evidence="4">The sequence shown here is derived from an EMBL/GenBank/DDBJ whole genome shotgun (WGS) entry which is preliminary data.</text>
</comment>
<reference evidence="4 5" key="1">
    <citation type="submission" date="2020-07" db="EMBL/GenBank/DDBJ databases">
        <title>Diversity of carbapenemase encoding genes among Pseudomonas putida group clinical isolates in a tertiary Brazilian hospital.</title>
        <authorList>
            <person name="Alberto-Lei F."/>
            <person name="Nodari C.S."/>
            <person name="Streling A.P."/>
            <person name="Paulino J.T."/>
            <person name="Bessa-Neto F.O."/>
            <person name="Cayo R."/>
            <person name="Gales A.C."/>
        </authorList>
    </citation>
    <scope>NUCLEOTIDE SEQUENCE [LARGE SCALE GENOMIC DNA]</scope>
    <source>
        <strain evidence="4 5">12815</strain>
    </source>
</reference>
<dbReference type="InterPro" id="IPR012337">
    <property type="entry name" value="RNaseH-like_sf"/>
</dbReference>
<dbReference type="SMART" id="SM00479">
    <property type="entry name" value="EXOIII"/>
    <property type="match status" value="1"/>
</dbReference>
<sequence>MSNEELYISVDIEASGPIPGEYSMLSLGACVVGQPKQAIYLELKPDSPKHDPEAVAVTGFDLQELAVTGVVPLQAMQSLAEWLENVSSPGQRIIFVGLNAPFDWSFVNYYFHKYMGENPFGFAALDIKAYYMGAFNLDWKQTKSSHMSESLLPQSSATHNALDDARYQAELFQLMLQRRAALV</sequence>
<keyword evidence="2 4" id="KW-0378">Hydrolase</keyword>
<dbReference type="AlphaFoldDB" id="A0A7W2KEY5"/>
<dbReference type="SUPFAM" id="SSF53098">
    <property type="entry name" value="Ribonuclease H-like"/>
    <property type="match status" value="1"/>
</dbReference>
<dbReference type="GO" id="GO:0006259">
    <property type="term" value="P:DNA metabolic process"/>
    <property type="evidence" value="ECO:0007669"/>
    <property type="project" value="UniProtKB-ARBA"/>
</dbReference>
<evidence type="ECO:0000313" key="5">
    <source>
        <dbReference type="Proteomes" id="UP000545074"/>
    </source>
</evidence>
<dbReference type="InterPro" id="IPR036397">
    <property type="entry name" value="RNaseH_sf"/>
</dbReference>
<evidence type="ECO:0000256" key="2">
    <source>
        <dbReference type="ARBA" id="ARBA00022839"/>
    </source>
</evidence>
<dbReference type="Pfam" id="PF16473">
    <property type="entry name" value="Rv2179c-like"/>
    <property type="match status" value="1"/>
</dbReference>
<evidence type="ECO:0000259" key="3">
    <source>
        <dbReference type="SMART" id="SM00479"/>
    </source>
</evidence>
<dbReference type="GO" id="GO:0004527">
    <property type="term" value="F:exonuclease activity"/>
    <property type="evidence" value="ECO:0007669"/>
    <property type="project" value="UniProtKB-KW"/>
</dbReference>
<dbReference type="RefSeq" id="WP_182389221.1">
    <property type="nucleotide sequence ID" value="NZ_JACGCX010000003.1"/>
</dbReference>
<dbReference type="Proteomes" id="UP000545074">
    <property type="component" value="Unassembled WGS sequence"/>
</dbReference>
<dbReference type="Gene3D" id="3.30.420.10">
    <property type="entry name" value="Ribonuclease H-like superfamily/Ribonuclease H"/>
    <property type="match status" value="1"/>
</dbReference>
<dbReference type="GO" id="GO:0003676">
    <property type="term" value="F:nucleic acid binding"/>
    <property type="evidence" value="ECO:0007669"/>
    <property type="project" value="InterPro"/>
</dbReference>
<gene>
    <name evidence="4" type="ORF">H4C80_08365</name>
</gene>
<keyword evidence="2 4" id="KW-0269">Exonuclease</keyword>
<organism evidence="4 5">
    <name type="scientific">Pseudomonas juntendi</name>
    <dbReference type="NCBI Taxonomy" id="2666183"/>
    <lineage>
        <taxon>Bacteria</taxon>
        <taxon>Pseudomonadati</taxon>
        <taxon>Pseudomonadota</taxon>
        <taxon>Gammaproteobacteria</taxon>
        <taxon>Pseudomonadales</taxon>
        <taxon>Pseudomonadaceae</taxon>
        <taxon>Pseudomonas</taxon>
    </lineage>
</organism>
<name>A0A7W2KEY5_9PSED</name>
<dbReference type="InterPro" id="IPR033390">
    <property type="entry name" value="Rv2179c-like"/>
</dbReference>
<dbReference type="InterPro" id="IPR013520">
    <property type="entry name" value="Ribonucl_H"/>
</dbReference>
<evidence type="ECO:0000313" key="4">
    <source>
        <dbReference type="EMBL" id="MBA6097130.1"/>
    </source>
</evidence>
<keyword evidence="1" id="KW-0540">Nuclease</keyword>
<dbReference type="EMBL" id="JACGCX010000003">
    <property type="protein sequence ID" value="MBA6097130.1"/>
    <property type="molecule type" value="Genomic_DNA"/>
</dbReference>
<dbReference type="CDD" id="cd06127">
    <property type="entry name" value="DEDDh"/>
    <property type="match status" value="1"/>
</dbReference>
<evidence type="ECO:0000256" key="1">
    <source>
        <dbReference type="ARBA" id="ARBA00022722"/>
    </source>
</evidence>
<protein>
    <submittedName>
        <fullName evidence="4">3'-5' exonuclease</fullName>
    </submittedName>
</protein>
<proteinExistence type="predicted"/>
<accession>A0A7W2KEY5</accession>
<feature type="domain" description="Exonuclease" evidence="3">
    <location>
        <begin position="6"/>
        <end position="181"/>
    </location>
</feature>